<reference evidence="2" key="1">
    <citation type="submission" date="2022-11" db="UniProtKB">
        <authorList>
            <consortium name="WormBaseParasite"/>
        </authorList>
    </citation>
    <scope>IDENTIFICATION</scope>
</reference>
<name>A0A914PYN5_9BILA</name>
<evidence type="ECO:0000313" key="2">
    <source>
        <dbReference type="WBParaSite" id="PDA_v2.g21578.t1"/>
    </source>
</evidence>
<accession>A0A914PYN5</accession>
<proteinExistence type="predicted"/>
<protein>
    <submittedName>
        <fullName evidence="2">Uncharacterized protein</fullName>
    </submittedName>
</protein>
<organism evidence="1 2">
    <name type="scientific">Panagrolaimus davidi</name>
    <dbReference type="NCBI Taxonomy" id="227884"/>
    <lineage>
        <taxon>Eukaryota</taxon>
        <taxon>Metazoa</taxon>
        <taxon>Ecdysozoa</taxon>
        <taxon>Nematoda</taxon>
        <taxon>Chromadorea</taxon>
        <taxon>Rhabditida</taxon>
        <taxon>Tylenchina</taxon>
        <taxon>Panagrolaimomorpha</taxon>
        <taxon>Panagrolaimoidea</taxon>
        <taxon>Panagrolaimidae</taxon>
        <taxon>Panagrolaimus</taxon>
    </lineage>
</organism>
<dbReference type="Proteomes" id="UP000887578">
    <property type="component" value="Unplaced"/>
</dbReference>
<sequence length="181" mass="20552">MSQKVFTLDGILFGEIPRNYNIEITSELNLQIKARAEFAISSAVDNAQKKILKQLGKEAKKIEKQRQKNYKMLTDLKQEMEDNDVVECGINSQLFQNKLERVQVATEIIVNQHLLLIQNSKSLLESYKEFNSTYKALGEIICEKQENGKQENAEINGNGIINNMKALAPIGVENAKKPRLN</sequence>
<evidence type="ECO:0000313" key="1">
    <source>
        <dbReference type="Proteomes" id="UP000887578"/>
    </source>
</evidence>
<dbReference type="AlphaFoldDB" id="A0A914PYN5"/>
<keyword evidence="1" id="KW-1185">Reference proteome</keyword>
<dbReference type="WBParaSite" id="PDA_v2.g21578.t1">
    <property type="protein sequence ID" value="PDA_v2.g21578.t1"/>
    <property type="gene ID" value="PDA_v2.g21578"/>
</dbReference>